<comment type="caution">
    <text evidence="7">Lacks conserved residue(s) required for the propagation of feature annotation.</text>
</comment>
<dbReference type="InterPro" id="IPR001412">
    <property type="entry name" value="aa-tRNA-synth_I_CS"/>
</dbReference>
<dbReference type="SUPFAM" id="SSF48163">
    <property type="entry name" value="An anticodon-binding domain of class I aminoacyl-tRNA synthetases"/>
    <property type="match status" value="1"/>
</dbReference>
<feature type="binding site" evidence="7">
    <location>
        <position position="243"/>
    </location>
    <ligand>
        <name>ATP</name>
        <dbReference type="ChEBI" id="CHEBI:30616"/>
    </ligand>
</feature>
<name>A0ABN8W4B3_9BACT</name>
<organism evidence="11 12">
    <name type="scientific">Nitrospina watsonii</name>
    <dbReference type="NCBI Taxonomy" id="1323948"/>
    <lineage>
        <taxon>Bacteria</taxon>
        <taxon>Pseudomonadati</taxon>
        <taxon>Nitrospinota/Tectimicrobiota group</taxon>
        <taxon>Nitrospinota</taxon>
        <taxon>Nitrospinia</taxon>
        <taxon>Nitrospinales</taxon>
        <taxon>Nitrospinaceae</taxon>
        <taxon>Nitrospina</taxon>
    </lineage>
</organism>
<proteinExistence type="inferred from homology"/>
<accession>A0ABN8W4B3</accession>
<dbReference type="PRINTS" id="PR00987">
    <property type="entry name" value="TRNASYNTHGLU"/>
</dbReference>
<dbReference type="PROSITE" id="PS00178">
    <property type="entry name" value="AA_TRNA_LIGASE_I"/>
    <property type="match status" value="1"/>
</dbReference>
<dbReference type="CDD" id="cd00808">
    <property type="entry name" value="GluRS_core"/>
    <property type="match status" value="1"/>
</dbReference>
<comment type="catalytic activity">
    <reaction evidence="7">
        <text>tRNA(Glu) + L-glutamate + ATP = L-glutamyl-tRNA(Glu) + AMP + diphosphate</text>
        <dbReference type="Rhea" id="RHEA:23540"/>
        <dbReference type="Rhea" id="RHEA-COMP:9663"/>
        <dbReference type="Rhea" id="RHEA-COMP:9680"/>
        <dbReference type="ChEBI" id="CHEBI:29985"/>
        <dbReference type="ChEBI" id="CHEBI:30616"/>
        <dbReference type="ChEBI" id="CHEBI:33019"/>
        <dbReference type="ChEBI" id="CHEBI:78442"/>
        <dbReference type="ChEBI" id="CHEBI:78520"/>
        <dbReference type="ChEBI" id="CHEBI:456215"/>
        <dbReference type="EC" id="6.1.1.17"/>
    </reaction>
</comment>
<comment type="function">
    <text evidence="7">Catalyzes the attachment of glutamate to tRNA(Glu) in a two-step reaction: glutamate is first activated by ATP to form Glu-AMP and then transferred to the acceptor end of tRNA(Glu).</text>
</comment>
<keyword evidence="5 7" id="KW-0648">Protein biosynthesis</keyword>
<evidence type="ECO:0000313" key="12">
    <source>
        <dbReference type="Proteomes" id="UP001157733"/>
    </source>
</evidence>
<dbReference type="NCBIfam" id="TIGR00464">
    <property type="entry name" value="gltX_bact"/>
    <property type="match status" value="1"/>
</dbReference>
<keyword evidence="12" id="KW-1185">Reference proteome</keyword>
<feature type="compositionally biased region" description="Basic and acidic residues" evidence="8">
    <location>
        <begin position="123"/>
        <end position="135"/>
    </location>
</feature>
<evidence type="ECO:0000256" key="1">
    <source>
        <dbReference type="ARBA" id="ARBA00007894"/>
    </source>
</evidence>
<dbReference type="EC" id="6.1.1.17" evidence="7"/>
<evidence type="ECO:0000259" key="10">
    <source>
        <dbReference type="Pfam" id="PF19269"/>
    </source>
</evidence>
<dbReference type="InterPro" id="IPR033910">
    <property type="entry name" value="GluRS_core"/>
</dbReference>
<dbReference type="Proteomes" id="UP001157733">
    <property type="component" value="Chromosome"/>
</dbReference>
<dbReference type="SUPFAM" id="SSF52374">
    <property type="entry name" value="Nucleotidylyl transferase"/>
    <property type="match status" value="1"/>
</dbReference>
<feature type="short sequence motif" description="'HIGH' region" evidence="7">
    <location>
        <begin position="13"/>
        <end position="23"/>
    </location>
</feature>
<feature type="domain" description="Glutamyl/glutaminyl-tRNA synthetase class Ib catalytic" evidence="9">
    <location>
        <begin position="6"/>
        <end position="308"/>
    </location>
</feature>
<evidence type="ECO:0000256" key="4">
    <source>
        <dbReference type="ARBA" id="ARBA00022840"/>
    </source>
</evidence>
<dbReference type="Pfam" id="PF19269">
    <property type="entry name" value="Anticodon_2"/>
    <property type="match status" value="1"/>
</dbReference>
<dbReference type="InterPro" id="IPR045462">
    <property type="entry name" value="aa-tRNA-synth_I_cd-bd"/>
</dbReference>
<dbReference type="RefSeq" id="WP_282011800.1">
    <property type="nucleotide sequence ID" value="NZ_OX336137.1"/>
</dbReference>
<dbReference type="Gene3D" id="3.40.50.620">
    <property type="entry name" value="HUPs"/>
    <property type="match status" value="1"/>
</dbReference>
<dbReference type="PANTHER" id="PTHR43311:SF2">
    <property type="entry name" value="GLUTAMATE--TRNA LIGASE, MITOCHONDRIAL-RELATED"/>
    <property type="match status" value="1"/>
</dbReference>
<evidence type="ECO:0000256" key="6">
    <source>
        <dbReference type="ARBA" id="ARBA00023146"/>
    </source>
</evidence>
<feature type="region of interest" description="Disordered" evidence="8">
    <location>
        <begin position="114"/>
        <end position="139"/>
    </location>
</feature>
<feature type="domain" description="Aminoacyl-tRNA synthetase class I anticodon-binding" evidence="10">
    <location>
        <begin position="321"/>
        <end position="467"/>
    </location>
</feature>
<reference evidence="11 12" key="1">
    <citation type="submission" date="2022-09" db="EMBL/GenBank/DDBJ databases">
        <authorList>
            <person name="Kop L."/>
        </authorList>
    </citation>
    <scope>NUCLEOTIDE SEQUENCE [LARGE SCALE GENOMIC DNA]</scope>
    <source>
        <strain evidence="11 12">347</strain>
    </source>
</reference>
<dbReference type="Gene3D" id="1.10.10.350">
    <property type="match status" value="1"/>
</dbReference>
<evidence type="ECO:0000256" key="7">
    <source>
        <dbReference type="HAMAP-Rule" id="MF_00022"/>
    </source>
</evidence>
<dbReference type="InterPro" id="IPR020751">
    <property type="entry name" value="aa-tRNA-synth_I_codon-bd_sub2"/>
</dbReference>
<keyword evidence="3 7" id="KW-0547">Nucleotide-binding</keyword>
<comment type="similarity">
    <text evidence="1 7">Belongs to the class-I aminoacyl-tRNA synthetase family. Glutamate--tRNA ligase type 1 subfamily.</text>
</comment>
<dbReference type="InterPro" id="IPR014729">
    <property type="entry name" value="Rossmann-like_a/b/a_fold"/>
</dbReference>
<evidence type="ECO:0000256" key="5">
    <source>
        <dbReference type="ARBA" id="ARBA00022917"/>
    </source>
</evidence>
<keyword evidence="4 7" id="KW-0067">ATP-binding</keyword>
<dbReference type="InterPro" id="IPR008925">
    <property type="entry name" value="aa_tRNA-synth_I_cd-bd_sf"/>
</dbReference>
<dbReference type="HAMAP" id="MF_00022">
    <property type="entry name" value="Glu_tRNA_synth_type1"/>
    <property type="match status" value="1"/>
</dbReference>
<dbReference type="InterPro" id="IPR000924">
    <property type="entry name" value="Glu/Gln-tRNA-synth"/>
</dbReference>
<dbReference type="InterPro" id="IPR020058">
    <property type="entry name" value="Glu/Gln-tRNA-synth_Ib_cat-dom"/>
</dbReference>
<evidence type="ECO:0000256" key="8">
    <source>
        <dbReference type="SAM" id="MobiDB-lite"/>
    </source>
</evidence>
<dbReference type="EMBL" id="OX336137">
    <property type="protein sequence ID" value="CAI2718933.1"/>
    <property type="molecule type" value="Genomic_DNA"/>
</dbReference>
<feature type="short sequence motif" description="'KMSKS' region" evidence="7">
    <location>
        <begin position="240"/>
        <end position="244"/>
    </location>
</feature>
<dbReference type="GO" id="GO:0004818">
    <property type="term" value="F:glutamate-tRNA ligase activity"/>
    <property type="evidence" value="ECO:0007669"/>
    <property type="project" value="UniProtKB-EC"/>
</dbReference>
<evidence type="ECO:0000313" key="11">
    <source>
        <dbReference type="EMBL" id="CAI2718933.1"/>
    </source>
</evidence>
<dbReference type="InterPro" id="IPR004527">
    <property type="entry name" value="Glu-tRNA-ligase_bac/mito"/>
</dbReference>
<dbReference type="PANTHER" id="PTHR43311">
    <property type="entry name" value="GLUTAMATE--TRNA LIGASE"/>
    <property type="match status" value="1"/>
</dbReference>
<keyword evidence="2 7" id="KW-0436">Ligase</keyword>
<comment type="subcellular location">
    <subcellularLocation>
        <location evidence="7">Cytoplasm</location>
    </subcellularLocation>
</comment>
<comment type="subunit">
    <text evidence="7">Monomer.</text>
</comment>
<evidence type="ECO:0000256" key="2">
    <source>
        <dbReference type="ARBA" id="ARBA00022598"/>
    </source>
</evidence>
<sequence>MSDNQKVRVRFAPSPTGTLHIGGVRTALFNWLYARHHGGAFILRIEDTDLSRSTDESIQEILSAMQWLGLDYDEGPFRQMERQDRYREQVAHLLNADKAYRCFCTPEDLEAKRKAQQAAGENPRYDGTCRQRSDQPTDQPHVIRFKAPKEGTVTVQDILRGNVNFELKEMDDIILQRTDGTPTYNFVVVVDDADMQITHVIRGDDHLSNTPKQALLYDALGVARPQFAHISMILGPDKTRLSKRHGATSTLEYQKQGYLPHALINYLARLGWSHGDQELFTLEEMIKHFALETVTISAAVFNPEKLLWVNEQWIQTSPPEELAKHLEPILVQEGLLAEGHGRSLDEIGRIIPPLQKRAKTLVELAHGSAFYFTDEVEFDEKAKEKFLTAEVKPWFEKLCAGLETMDEPLEHDAVEALFKQVIEEEGIKLKNLAQPVRVALTGQTASPGIYDLFLMLGKERSTKRLRII</sequence>
<dbReference type="Pfam" id="PF00749">
    <property type="entry name" value="tRNA-synt_1c"/>
    <property type="match status" value="1"/>
</dbReference>
<gene>
    <name evidence="7 11" type="primary">gltX</name>
    <name evidence="11" type="ORF">NSPWAT_2077</name>
</gene>
<keyword evidence="6 7" id="KW-0030">Aminoacyl-tRNA synthetase</keyword>
<evidence type="ECO:0000259" key="9">
    <source>
        <dbReference type="Pfam" id="PF00749"/>
    </source>
</evidence>
<evidence type="ECO:0000256" key="3">
    <source>
        <dbReference type="ARBA" id="ARBA00022741"/>
    </source>
</evidence>
<keyword evidence="7" id="KW-0963">Cytoplasm</keyword>
<protein>
    <recommendedName>
        <fullName evidence="7">Glutamate--tRNA ligase</fullName>
        <ecNumber evidence="7">6.1.1.17</ecNumber>
    </recommendedName>
    <alternativeName>
        <fullName evidence="7">Glutamyl-tRNA synthetase</fullName>
        <shortName evidence="7">GluRS</shortName>
    </alternativeName>
</protein>
<dbReference type="InterPro" id="IPR049940">
    <property type="entry name" value="GluQ/Sye"/>
</dbReference>